<comment type="caution">
    <text evidence="3">The sequence shown here is derived from an EMBL/GenBank/DDBJ whole genome shotgun (WGS) entry which is preliminary data.</text>
</comment>
<dbReference type="Proteomes" id="UP000813462">
    <property type="component" value="Unassembled WGS sequence"/>
</dbReference>
<gene>
    <name evidence="3" type="ORF">FEM48_Zijuj10G0088000</name>
</gene>
<dbReference type="EMBL" id="JAEACU010000010">
    <property type="protein sequence ID" value="KAH7515999.1"/>
    <property type="molecule type" value="Genomic_DNA"/>
</dbReference>
<dbReference type="AlphaFoldDB" id="A0A978UME7"/>
<proteinExistence type="predicted"/>
<dbReference type="InterPro" id="IPR011333">
    <property type="entry name" value="SKP1/BTB/POZ_sf"/>
</dbReference>
<dbReference type="SUPFAM" id="SSF54695">
    <property type="entry name" value="POZ domain"/>
    <property type="match status" value="1"/>
</dbReference>
<name>A0A978UME7_ZIZJJ</name>
<feature type="domain" description="BTB" evidence="2">
    <location>
        <begin position="26"/>
        <end position="88"/>
    </location>
</feature>
<sequence>MAFSSCFCYSPILPKLMAPKCVLDHVSDENFKAHKLILAAHSPVFKAQFFGLVRDPSMDKVEVKDVEPFIFKVNIVLRSRLKIVLNMH</sequence>
<protein>
    <recommendedName>
        <fullName evidence="2">BTB domain-containing protein</fullName>
    </recommendedName>
</protein>
<dbReference type="Pfam" id="PF00651">
    <property type="entry name" value="BTB"/>
    <property type="match status" value="1"/>
</dbReference>
<evidence type="ECO:0000313" key="3">
    <source>
        <dbReference type="EMBL" id="KAH7515999.1"/>
    </source>
</evidence>
<evidence type="ECO:0000313" key="4">
    <source>
        <dbReference type="Proteomes" id="UP000813462"/>
    </source>
</evidence>
<dbReference type="PROSITE" id="PS50097">
    <property type="entry name" value="BTB"/>
    <property type="match status" value="1"/>
</dbReference>
<evidence type="ECO:0000256" key="1">
    <source>
        <dbReference type="ARBA" id="ARBA00004906"/>
    </source>
</evidence>
<reference evidence="3" key="1">
    <citation type="journal article" date="2021" name="Front. Plant Sci.">
        <title>Chromosome-Scale Genome Assembly for Chinese Sour Jujube and Insights Into Its Genome Evolution and Domestication Signature.</title>
        <authorList>
            <person name="Shen L.-Y."/>
            <person name="Luo H."/>
            <person name="Wang X.-L."/>
            <person name="Wang X.-M."/>
            <person name="Qiu X.-J."/>
            <person name="Liu H."/>
            <person name="Zhou S.-S."/>
            <person name="Jia K.-H."/>
            <person name="Nie S."/>
            <person name="Bao Y.-T."/>
            <person name="Zhang R.-G."/>
            <person name="Yun Q.-Z."/>
            <person name="Chai Y.-H."/>
            <person name="Lu J.-Y."/>
            <person name="Li Y."/>
            <person name="Zhao S.-W."/>
            <person name="Mao J.-F."/>
            <person name="Jia S.-G."/>
            <person name="Mao Y.-M."/>
        </authorList>
    </citation>
    <scope>NUCLEOTIDE SEQUENCE</scope>
    <source>
        <strain evidence="3">AT0</strain>
        <tissue evidence="3">Leaf</tissue>
    </source>
</reference>
<accession>A0A978UME7</accession>
<dbReference type="InterPro" id="IPR000210">
    <property type="entry name" value="BTB/POZ_dom"/>
</dbReference>
<evidence type="ECO:0000259" key="2">
    <source>
        <dbReference type="PROSITE" id="PS50097"/>
    </source>
</evidence>
<comment type="pathway">
    <text evidence="1">Protein modification; protein ubiquitination.</text>
</comment>
<organism evidence="3 4">
    <name type="scientific">Ziziphus jujuba var. spinosa</name>
    <dbReference type="NCBI Taxonomy" id="714518"/>
    <lineage>
        <taxon>Eukaryota</taxon>
        <taxon>Viridiplantae</taxon>
        <taxon>Streptophyta</taxon>
        <taxon>Embryophyta</taxon>
        <taxon>Tracheophyta</taxon>
        <taxon>Spermatophyta</taxon>
        <taxon>Magnoliopsida</taxon>
        <taxon>eudicotyledons</taxon>
        <taxon>Gunneridae</taxon>
        <taxon>Pentapetalae</taxon>
        <taxon>rosids</taxon>
        <taxon>fabids</taxon>
        <taxon>Rosales</taxon>
        <taxon>Rhamnaceae</taxon>
        <taxon>Paliureae</taxon>
        <taxon>Ziziphus</taxon>
    </lineage>
</organism>
<dbReference type="Gene3D" id="3.30.710.10">
    <property type="entry name" value="Potassium Channel Kv1.1, Chain A"/>
    <property type="match status" value="1"/>
</dbReference>